<feature type="transmembrane region" description="Helical" evidence="11">
    <location>
        <begin position="743"/>
        <end position="762"/>
    </location>
</feature>
<keyword evidence="5" id="KW-0106">Calcium</keyword>
<dbReference type="GO" id="GO:0007166">
    <property type="term" value="P:cell surface receptor signaling pathway"/>
    <property type="evidence" value="ECO:0007669"/>
    <property type="project" value="InterPro"/>
</dbReference>
<feature type="transmembrane region" description="Helical" evidence="11">
    <location>
        <begin position="782"/>
        <end position="802"/>
    </location>
</feature>
<evidence type="ECO:0000313" key="15">
    <source>
        <dbReference type="Proteomes" id="UP000234681"/>
    </source>
</evidence>
<dbReference type="SUPFAM" id="SSF141072">
    <property type="entry name" value="CalX-like"/>
    <property type="match status" value="2"/>
</dbReference>
<evidence type="ECO:0000256" key="5">
    <source>
        <dbReference type="ARBA" id="ARBA00022837"/>
    </source>
</evidence>
<keyword evidence="2 11" id="KW-0812">Transmembrane</keyword>
<dbReference type="Pfam" id="PF00002">
    <property type="entry name" value="7tm_2"/>
    <property type="match status" value="1"/>
</dbReference>
<feature type="domain" description="G-protein coupled receptors family 2 profile 2" evidence="13">
    <location>
        <begin position="708"/>
        <end position="959"/>
    </location>
</feature>
<feature type="transmembrane region" description="Helical" evidence="11">
    <location>
        <begin position="711"/>
        <end position="731"/>
    </location>
</feature>
<evidence type="ECO:0000256" key="4">
    <source>
        <dbReference type="ARBA" id="ARBA00022737"/>
    </source>
</evidence>
<dbReference type="InterPro" id="IPR026919">
    <property type="entry name" value="ADGRV1"/>
</dbReference>
<evidence type="ECO:0000256" key="3">
    <source>
        <dbReference type="ARBA" id="ARBA00022729"/>
    </source>
</evidence>
<evidence type="ECO:0000256" key="9">
    <source>
        <dbReference type="ARBA" id="ARBA00023180"/>
    </source>
</evidence>
<dbReference type="Gene3D" id="2.60.220.50">
    <property type="match status" value="1"/>
</dbReference>
<keyword evidence="6 11" id="KW-1133">Transmembrane helix</keyword>
<proteinExistence type="predicted"/>
<dbReference type="Gene3D" id="1.20.1070.10">
    <property type="entry name" value="Rhodopsin 7-helix transmembrane proteins"/>
    <property type="match status" value="1"/>
</dbReference>
<evidence type="ECO:0000259" key="12">
    <source>
        <dbReference type="PROSITE" id="PS50221"/>
    </source>
</evidence>
<evidence type="ECO:0000256" key="6">
    <source>
        <dbReference type="ARBA" id="ARBA00022989"/>
    </source>
</evidence>
<reference evidence="15" key="1">
    <citation type="submission" date="2005-09" db="EMBL/GenBank/DDBJ databases">
        <authorList>
            <person name="Mural R.J."/>
            <person name="Li P.W."/>
            <person name="Adams M.D."/>
            <person name="Amanatides P.G."/>
            <person name="Baden-Tillson H."/>
            <person name="Barnstead M."/>
            <person name="Chin S.H."/>
            <person name="Dew I."/>
            <person name="Evans C.A."/>
            <person name="Ferriera S."/>
            <person name="Flanigan M."/>
            <person name="Fosler C."/>
            <person name="Glodek A."/>
            <person name="Gu Z."/>
            <person name="Holt R.A."/>
            <person name="Jennings D."/>
            <person name="Kraft C.L."/>
            <person name="Lu F."/>
            <person name="Nguyen T."/>
            <person name="Nusskern D.R."/>
            <person name="Pfannkoch C.M."/>
            <person name="Sitter C."/>
            <person name="Sutton G.G."/>
            <person name="Venter J.C."/>
            <person name="Wang Z."/>
            <person name="Woodage T."/>
            <person name="Zheng X.H."/>
            <person name="Zhong F."/>
        </authorList>
    </citation>
    <scope>NUCLEOTIDE SEQUENCE [LARGE SCALE GENOMIC DNA]</scope>
    <source>
        <strain>BN</strain>
        <strain evidence="15">Sprague-Dawley</strain>
    </source>
</reference>
<dbReference type="InterPro" id="IPR003644">
    <property type="entry name" value="Calx_beta"/>
</dbReference>
<feature type="transmembrane region" description="Helical" evidence="11">
    <location>
        <begin position="814"/>
        <end position="839"/>
    </location>
</feature>
<dbReference type="InterPro" id="IPR000203">
    <property type="entry name" value="GPS"/>
</dbReference>
<dbReference type="Pfam" id="PF03160">
    <property type="entry name" value="Calx-beta"/>
    <property type="match status" value="2"/>
</dbReference>
<evidence type="ECO:0000259" key="13">
    <source>
        <dbReference type="PROSITE" id="PS50261"/>
    </source>
</evidence>
<dbReference type="InterPro" id="IPR046338">
    <property type="entry name" value="GAIN_dom_sf"/>
</dbReference>
<evidence type="ECO:0000256" key="8">
    <source>
        <dbReference type="ARBA" id="ARBA00023157"/>
    </source>
</evidence>
<protein>
    <submittedName>
        <fullName evidence="14">RCG44729</fullName>
    </submittedName>
</protein>
<feature type="region of interest" description="Disordered" evidence="10">
    <location>
        <begin position="1019"/>
        <end position="1050"/>
    </location>
</feature>
<feature type="region of interest" description="Disordered" evidence="10">
    <location>
        <begin position="1074"/>
        <end position="1093"/>
    </location>
</feature>
<dbReference type="SMART" id="SM00303">
    <property type="entry name" value="GPS"/>
    <property type="match status" value="1"/>
</dbReference>
<dbReference type="Gene3D" id="2.60.40.2030">
    <property type="match status" value="2"/>
</dbReference>
<dbReference type="GO" id="GO:0016020">
    <property type="term" value="C:membrane"/>
    <property type="evidence" value="ECO:0007669"/>
    <property type="project" value="UniProtKB-SubCell"/>
</dbReference>
<dbReference type="PANTHER" id="PTHR46682:SF1">
    <property type="entry name" value="ADHESION G-PROTEIN COUPLED RECEPTOR V1"/>
    <property type="match status" value="1"/>
</dbReference>
<dbReference type="PANTHER" id="PTHR46682">
    <property type="entry name" value="ADHESION G-PROTEIN COUPLED RECEPTOR V1"/>
    <property type="match status" value="1"/>
</dbReference>
<feature type="compositionally biased region" description="Polar residues" evidence="10">
    <location>
        <begin position="1075"/>
        <end position="1093"/>
    </location>
</feature>
<feature type="transmembrane region" description="Helical" evidence="11">
    <location>
        <begin position="859"/>
        <end position="883"/>
    </location>
</feature>
<dbReference type="InterPro" id="IPR038081">
    <property type="entry name" value="CalX-like_sf"/>
</dbReference>
<keyword evidence="8" id="KW-1015">Disulfide bond</keyword>
<dbReference type="InterPro" id="IPR017981">
    <property type="entry name" value="GPCR_2-like_7TM"/>
</dbReference>
<dbReference type="FunFam" id="1.20.1070.10:FF:000178">
    <property type="entry name" value="Adhesion G-protein coupled receptor V1"/>
    <property type="match status" value="1"/>
</dbReference>
<feature type="compositionally biased region" description="Polar residues" evidence="10">
    <location>
        <begin position="1019"/>
        <end position="1042"/>
    </location>
</feature>
<evidence type="ECO:0000256" key="7">
    <source>
        <dbReference type="ARBA" id="ARBA00023136"/>
    </source>
</evidence>
<feature type="domain" description="GAIN-B" evidence="12">
    <location>
        <begin position="550"/>
        <end position="706"/>
    </location>
</feature>
<evidence type="ECO:0000256" key="2">
    <source>
        <dbReference type="ARBA" id="ARBA00022692"/>
    </source>
</evidence>
<dbReference type="GO" id="GO:0004930">
    <property type="term" value="F:G protein-coupled receptor activity"/>
    <property type="evidence" value="ECO:0007669"/>
    <property type="project" value="InterPro"/>
</dbReference>
<keyword evidence="4" id="KW-0677">Repeat</keyword>
<keyword evidence="3" id="KW-0732">Signal</keyword>
<evidence type="ECO:0000313" key="14">
    <source>
        <dbReference type="EMBL" id="EDM09943.1"/>
    </source>
</evidence>
<feature type="transmembrane region" description="Helical" evidence="11">
    <location>
        <begin position="933"/>
        <end position="958"/>
    </location>
</feature>
<dbReference type="PROSITE" id="PS50221">
    <property type="entry name" value="GAIN_B"/>
    <property type="match status" value="1"/>
</dbReference>
<dbReference type="FunFam" id="2.60.220.50:FF:000020">
    <property type="entry name" value="Adhesion G-protein coupled receptor V1"/>
    <property type="match status" value="1"/>
</dbReference>
<dbReference type="InterPro" id="IPR057244">
    <property type="entry name" value="GAIN_B"/>
</dbReference>
<accession>A6I4I5</accession>
<dbReference type="GO" id="GO:0071944">
    <property type="term" value="C:cell periphery"/>
    <property type="evidence" value="ECO:0007669"/>
    <property type="project" value="UniProtKB-ARBA"/>
</dbReference>
<keyword evidence="9" id="KW-0325">Glycoprotein</keyword>
<sequence>MVTILDNDDPAGVAVSVPVTAGTVAADSTLLAMEADFTTHPNKSKITTIPYTTEVFAPVTETVDVSAIPEKLVTIHSAISEEPDLAPGTAQAAVFGTLSLGPPIVYVSEEMKNNTPSTADIQIQRIGGFAGNVSVTVRTFGGRCAQKEPSVWPFQDVYGIGNLTWAVEEEDFEEQMLTLTFLNGEREHRIAVRILDDDEPEGQEFFYVFLTDPQGGAEIVRGKDGSGFSAFALILITGVTTCTVGQTQCFIHLELNPKKVHQVEMPFFVELYDVTAGAAINNSARFARIKVSKSGDSQSLVFFSVGSRLAVAHKKATLISLQVARDSGTGMMMSVNFSTQELRSAETVGRILLSPAVSGKDFVRTEGTLVFEPGQKSAVLDVVLTPETGSLNKFPKRFQIVLFDPKGGARIDKVYGTANITLVSDVDSQAVWGLEDLLHQPLHEDVLNRVLHSLNLRVATESTDEQLSAVMFIMEKIMMEGKNQAFSIESRTLLYELLCALINPKRKDTRGFSHFAEVAEHFAFSLLTDVTCGSPGEKSKTILDSCPYLSILALHWSPQQINGHRFEGKEGDYIQIPERFLDAPEPEVSDGKNACALVQFVEYSSQQWFVAGDNLPALRDKVLSLNVKGRDAQPLPNNNEVLYRIYAAEPRIIPHTSLCLLWNQAASSWLSDSQLCKVVEDAADYVECACSHMSAYAVYAQTDNLVSYNEAFFSAGFICISGLCLAVVSHVFCARYSMFAAKLLTHMMAASLGAQVSFLASAYASPQLSEESCSAVAAVAHYLYLCQFSWMLIQSVNFWYVLVVNDEHTERRCLLFCLLSWGLPSFVVILLIVILRGIYHQSMPQIYGLIHGDLCFIPNIYAALFTAALVPLMCLVVVFVVFIHAYQLKPQWKGYDDVFRGRTNAAEIPLILYLFALISLTWLWGGLHMAYRHFWMLVLFVIFNSLQGLYVFVVYFILHNQTCCPMKASYTVEMNGHPGPSTAFFTPGSGIPPAGEMNKSTQNLINAMEEVPSDWERVSFQQTSQASPDLKTSPQNGASFPSSGGYGQGSLIADEESQEFDDLIFALKTGAGLSVSDNESGQGSQEGGTLTDSQIVELRRIPIADTHL</sequence>
<evidence type="ECO:0000256" key="1">
    <source>
        <dbReference type="ARBA" id="ARBA00004141"/>
    </source>
</evidence>
<dbReference type="FunFam" id="2.60.40.2030:FF:000022">
    <property type="entry name" value="Adhesion G-protein coupled receptor V1"/>
    <property type="match status" value="1"/>
</dbReference>
<name>A6I4I5_RAT</name>
<dbReference type="InterPro" id="IPR000832">
    <property type="entry name" value="GPCR_2_secretin-like"/>
</dbReference>
<evidence type="ECO:0000256" key="11">
    <source>
        <dbReference type="SAM" id="Phobius"/>
    </source>
</evidence>
<dbReference type="EMBL" id="CH473955">
    <property type="protein sequence ID" value="EDM09943.1"/>
    <property type="molecule type" value="Genomic_DNA"/>
</dbReference>
<dbReference type="FunFam" id="2.60.40.2030:FF:000026">
    <property type="entry name" value="Adhesion G protein-coupled receptor V1"/>
    <property type="match status" value="1"/>
</dbReference>
<organism evidence="14 15">
    <name type="scientific">Rattus norvegicus</name>
    <name type="common">Rat</name>
    <dbReference type="NCBI Taxonomy" id="10116"/>
    <lineage>
        <taxon>Eukaryota</taxon>
        <taxon>Metazoa</taxon>
        <taxon>Chordata</taxon>
        <taxon>Craniata</taxon>
        <taxon>Vertebrata</taxon>
        <taxon>Euteleostomi</taxon>
        <taxon>Mammalia</taxon>
        <taxon>Eutheria</taxon>
        <taxon>Euarchontoglires</taxon>
        <taxon>Glires</taxon>
        <taxon>Rodentia</taxon>
        <taxon>Myomorpha</taxon>
        <taxon>Muroidea</taxon>
        <taxon>Muridae</taxon>
        <taxon>Murinae</taxon>
        <taxon>Rattus</taxon>
    </lineage>
</organism>
<feature type="transmembrane region" description="Helical" evidence="11">
    <location>
        <begin position="910"/>
        <end position="927"/>
    </location>
</feature>
<dbReference type="Proteomes" id="UP000234681">
    <property type="component" value="Chromosome 2"/>
</dbReference>
<keyword evidence="7 11" id="KW-0472">Membrane</keyword>
<evidence type="ECO:0000256" key="10">
    <source>
        <dbReference type="SAM" id="MobiDB-lite"/>
    </source>
</evidence>
<dbReference type="PROSITE" id="PS50261">
    <property type="entry name" value="G_PROTEIN_RECEP_F2_4"/>
    <property type="match status" value="1"/>
</dbReference>
<comment type="subcellular location">
    <subcellularLocation>
        <location evidence="1">Membrane</location>
        <topology evidence="1">Multi-pass membrane protein</topology>
    </subcellularLocation>
</comment>
<gene>
    <name evidence="14" type="ORF">rCG_44729</name>
</gene>
<dbReference type="AlphaFoldDB" id="A6I4I5"/>